<feature type="transmembrane region" description="Helical" evidence="1">
    <location>
        <begin position="78"/>
        <end position="102"/>
    </location>
</feature>
<dbReference type="EMBL" id="MN739312">
    <property type="protein sequence ID" value="QHS98245.1"/>
    <property type="molecule type" value="Genomic_DNA"/>
</dbReference>
<feature type="transmembrane region" description="Helical" evidence="1">
    <location>
        <begin position="284"/>
        <end position="306"/>
    </location>
</feature>
<feature type="transmembrane region" description="Helical" evidence="1">
    <location>
        <begin position="18"/>
        <end position="38"/>
    </location>
</feature>
<evidence type="ECO:0000256" key="1">
    <source>
        <dbReference type="SAM" id="Phobius"/>
    </source>
</evidence>
<reference evidence="2" key="1">
    <citation type="journal article" date="2020" name="Nature">
        <title>Giant virus diversity and host interactions through global metagenomics.</title>
        <authorList>
            <person name="Schulz F."/>
            <person name="Roux S."/>
            <person name="Paez-Espino D."/>
            <person name="Jungbluth S."/>
            <person name="Walsh D.A."/>
            <person name="Denef V.J."/>
            <person name="McMahon K.D."/>
            <person name="Konstantinidis K.T."/>
            <person name="Eloe-Fadrosh E.A."/>
            <person name="Kyrpides N.C."/>
            <person name="Woyke T."/>
        </authorList>
    </citation>
    <scope>NUCLEOTIDE SEQUENCE</scope>
    <source>
        <strain evidence="2">GVMAG-M-3300020182-84</strain>
    </source>
</reference>
<keyword evidence="1" id="KW-0812">Transmembrane</keyword>
<keyword evidence="1" id="KW-1133">Transmembrane helix</keyword>
<keyword evidence="1" id="KW-0472">Membrane</keyword>
<sequence>MDKQQINNIDDDTLKTNYYIFFEFFGYFVIFIILFAFMFELNAHIFIFILIIIMHFIFNLKLFKEVKNIFENPSNGPLGIFISFILFSTMLLRTLGLFLFSYTNGKITFISKKNDEEIRIPKKFQKNDKHFKFLFIASTIATFILFFLIKFYNTQVLSIDVNTNDSTLKIFISLIIGAISYGFSNLIPHNYVFETIVYTVMFFTILLTLIKLIMGFVSPDIEIGAFYYQLIAIITTSCLTITSAIEFKNAYEYKELHNKYELEKEPVKLETEDDRKWHYYKEMVINILLLLFAIIVFFIVGMYASGTGGSKSVYLLIIAILIGFYMLKDVFGDINNYVYNSMIIIVNILSMITNSIIKGSIFTIKMLYNYVIQPILFLFKNIFLLFTQVVNDFITMSKKN</sequence>
<protein>
    <submittedName>
        <fullName evidence="2">Uncharacterized protein</fullName>
    </submittedName>
</protein>
<dbReference type="AlphaFoldDB" id="A0A6C0C0Q2"/>
<feature type="transmembrane region" description="Helical" evidence="1">
    <location>
        <begin position="133"/>
        <end position="152"/>
    </location>
</feature>
<proteinExistence type="predicted"/>
<feature type="transmembrane region" description="Helical" evidence="1">
    <location>
        <begin position="196"/>
        <end position="214"/>
    </location>
</feature>
<feature type="transmembrane region" description="Helical" evidence="1">
    <location>
        <begin position="312"/>
        <end position="331"/>
    </location>
</feature>
<feature type="transmembrane region" description="Helical" evidence="1">
    <location>
        <begin position="45"/>
        <end position="63"/>
    </location>
</feature>
<name>A0A6C0C0Q2_9ZZZZ</name>
<organism evidence="2">
    <name type="scientific">viral metagenome</name>
    <dbReference type="NCBI Taxonomy" id="1070528"/>
    <lineage>
        <taxon>unclassified sequences</taxon>
        <taxon>metagenomes</taxon>
        <taxon>organismal metagenomes</taxon>
    </lineage>
</organism>
<feature type="transmembrane region" description="Helical" evidence="1">
    <location>
        <begin position="167"/>
        <end position="184"/>
    </location>
</feature>
<feature type="transmembrane region" description="Helical" evidence="1">
    <location>
        <begin position="343"/>
        <end position="364"/>
    </location>
</feature>
<feature type="transmembrane region" description="Helical" evidence="1">
    <location>
        <begin position="226"/>
        <end position="245"/>
    </location>
</feature>
<accession>A0A6C0C0Q2</accession>
<evidence type="ECO:0000313" key="2">
    <source>
        <dbReference type="EMBL" id="QHS98245.1"/>
    </source>
</evidence>
<feature type="transmembrane region" description="Helical" evidence="1">
    <location>
        <begin position="370"/>
        <end position="390"/>
    </location>
</feature>